<dbReference type="AlphaFoldDB" id="A0A9P9WMY5"/>
<dbReference type="Proteomes" id="UP000829685">
    <property type="component" value="Unassembled WGS sequence"/>
</dbReference>
<keyword evidence="1" id="KW-0472">Membrane</keyword>
<keyword evidence="1" id="KW-1133">Transmembrane helix</keyword>
<reference evidence="2" key="1">
    <citation type="submission" date="2021-03" db="EMBL/GenBank/DDBJ databases">
        <title>Revisited historic fungal species revealed as producer of novel bioactive compounds through whole genome sequencing and comparative genomics.</title>
        <authorList>
            <person name="Vignolle G.A."/>
            <person name="Hochenegger N."/>
            <person name="Mach R.L."/>
            <person name="Mach-Aigner A.R."/>
            <person name="Javad Rahimi M."/>
            <person name="Salim K.A."/>
            <person name="Chan C.M."/>
            <person name="Lim L.B.L."/>
            <person name="Cai F."/>
            <person name="Druzhinina I.S."/>
            <person name="U'Ren J.M."/>
            <person name="Derntl C."/>
        </authorList>
    </citation>
    <scope>NUCLEOTIDE SEQUENCE</scope>
    <source>
        <strain evidence="2">TUCIM 5799</strain>
    </source>
</reference>
<accession>A0A9P9WMY5</accession>
<evidence type="ECO:0000313" key="2">
    <source>
        <dbReference type="EMBL" id="KAI1871629.1"/>
    </source>
</evidence>
<comment type="caution">
    <text evidence="2">The sequence shown here is derived from an EMBL/GenBank/DDBJ whole genome shotgun (WGS) entry which is preliminary data.</text>
</comment>
<protein>
    <submittedName>
        <fullName evidence="2">Uncharacterized protein</fullName>
    </submittedName>
</protein>
<evidence type="ECO:0000256" key="1">
    <source>
        <dbReference type="SAM" id="Phobius"/>
    </source>
</evidence>
<feature type="transmembrane region" description="Helical" evidence="1">
    <location>
        <begin position="65"/>
        <end position="89"/>
    </location>
</feature>
<dbReference type="EMBL" id="JAFIMR010000012">
    <property type="protein sequence ID" value="KAI1871629.1"/>
    <property type="molecule type" value="Genomic_DNA"/>
</dbReference>
<feature type="transmembrane region" description="Helical" evidence="1">
    <location>
        <begin position="101"/>
        <end position="124"/>
    </location>
</feature>
<proteinExistence type="predicted"/>
<keyword evidence="3" id="KW-1185">Reference proteome</keyword>
<name>A0A9P9WMY5_9PEZI</name>
<gene>
    <name evidence="2" type="ORF">JX265_005615</name>
</gene>
<evidence type="ECO:0000313" key="3">
    <source>
        <dbReference type="Proteomes" id="UP000829685"/>
    </source>
</evidence>
<sequence length="661" mass="73051">MEDLDCSQSSHGNGYKAHQTKCASLPTITHQDNTDEWEPCECSDVTHSTKTVPWQRNLKSLTKQLVWVGDFAIHFLPVAITIGLVVLYAKGVVWNPDSNEINGILVAAKIYEYLLMGSLSSILLHRIRSGLRSSRGVPLGFLTTPFQVSSPFSFIASRLFWGGGPRRGLNLKNDLTTNIFTSAIIFLALAIGPSSGIIMVPKLDWWPAPVSMQPLENGYSGAILLKAHFDEIYPTALNFSVNRPSCMQESQADVYVTSDTLECSSGGLSQILHTLPQVLSLSYIDKYVSNITISDRDYSKSISVGWQFTDDKTNAVAYATTPLDVVTRQSTTQGFHSWQQFHTPLKAMFQAVTYSQKSEIDPSDRLRILTVATIQQWRHPAVEVNCVTLQKDDKWYTASIAVGSRAVSRLRLERTHVDQHFGSQPFEGLSYIDIGGSLPFRSSAALISKSTNTTSLCIIAAQWIKSEAWILKPFSSGAQTNIAVDPSASLSKEFEDMSNIIAISEEWTSLMNGTVKFVDSNSGSNLEKSVPGLVGLAMACEGHTSTRCLSVGLSLFFADAISRVQYFWDIYGCHTDPLNSLRPAFCEGIQRVENGNASQIEVADSDLPKYIRFNGLKPNKAEMRQLRVFMRDDPNAVEAVIIVEHPGATLPSDDLRKRPQK</sequence>
<feature type="transmembrane region" description="Helical" evidence="1">
    <location>
        <begin position="179"/>
        <end position="200"/>
    </location>
</feature>
<keyword evidence="1" id="KW-0812">Transmembrane</keyword>
<organism evidence="2 3">
    <name type="scientific">Neoarthrinium moseri</name>
    <dbReference type="NCBI Taxonomy" id="1658444"/>
    <lineage>
        <taxon>Eukaryota</taxon>
        <taxon>Fungi</taxon>
        <taxon>Dikarya</taxon>
        <taxon>Ascomycota</taxon>
        <taxon>Pezizomycotina</taxon>
        <taxon>Sordariomycetes</taxon>
        <taxon>Xylariomycetidae</taxon>
        <taxon>Amphisphaeriales</taxon>
        <taxon>Apiosporaceae</taxon>
        <taxon>Neoarthrinium</taxon>
    </lineage>
</organism>